<dbReference type="Gene3D" id="1.10.10.10">
    <property type="entry name" value="Winged helix-like DNA-binding domain superfamily/Winged helix DNA-binding domain"/>
    <property type="match status" value="1"/>
</dbReference>
<sequence length="55" mass="5831">MTGPVPAPVIYRLTPYGTTVRPVVESVRVWGEAHLRHTDDEAAAGEAMGCAHSVA</sequence>
<evidence type="ECO:0000259" key="1">
    <source>
        <dbReference type="PROSITE" id="PS51118"/>
    </source>
</evidence>
<evidence type="ECO:0000313" key="2">
    <source>
        <dbReference type="EMBL" id="WIV54099.1"/>
    </source>
</evidence>
<protein>
    <submittedName>
        <fullName evidence="2">Winged helix-turn-helix transcriptional regulator</fullName>
    </submittedName>
</protein>
<proteinExistence type="predicted"/>
<dbReference type="SUPFAM" id="SSF46785">
    <property type="entry name" value="Winged helix' DNA-binding domain"/>
    <property type="match status" value="1"/>
</dbReference>
<dbReference type="EMBL" id="CP127173">
    <property type="protein sequence ID" value="WIV54099.1"/>
    <property type="molecule type" value="Genomic_DNA"/>
</dbReference>
<evidence type="ECO:0000313" key="3">
    <source>
        <dbReference type="Proteomes" id="UP001227101"/>
    </source>
</evidence>
<dbReference type="InterPro" id="IPR002577">
    <property type="entry name" value="HTH_HxlR"/>
</dbReference>
<dbReference type="InterPro" id="IPR036388">
    <property type="entry name" value="WH-like_DNA-bd_sf"/>
</dbReference>
<reference evidence="2 3" key="1">
    <citation type="submission" date="2023-06" db="EMBL/GenBank/DDBJ databases">
        <authorList>
            <person name="Oyuntsetseg B."/>
            <person name="Kim S.B."/>
        </authorList>
    </citation>
    <scope>NUCLEOTIDE SEQUENCE [LARGE SCALE GENOMIC DNA]</scope>
    <source>
        <strain evidence="2 3">2-2</strain>
    </source>
</reference>
<feature type="domain" description="HTH hxlR-type" evidence="1">
    <location>
        <begin position="1"/>
        <end position="39"/>
    </location>
</feature>
<gene>
    <name evidence="2" type="ORF">QP939_35265</name>
</gene>
<dbReference type="PROSITE" id="PS51118">
    <property type="entry name" value="HTH_HXLR"/>
    <property type="match status" value="1"/>
</dbReference>
<dbReference type="Pfam" id="PF01638">
    <property type="entry name" value="HxlR"/>
    <property type="match status" value="1"/>
</dbReference>
<accession>A0ABY8XEQ2</accession>
<dbReference type="RefSeq" id="WP_285450661.1">
    <property type="nucleotide sequence ID" value="NZ_CP127173.1"/>
</dbReference>
<dbReference type="Proteomes" id="UP001227101">
    <property type="component" value="Chromosome"/>
</dbReference>
<dbReference type="InterPro" id="IPR036390">
    <property type="entry name" value="WH_DNA-bd_sf"/>
</dbReference>
<keyword evidence="3" id="KW-1185">Reference proteome</keyword>
<name>A0ABY8XEQ2_9PSEU</name>
<organism evidence="2 3">
    <name type="scientific">Amycolatopsis nalaikhensis</name>
    <dbReference type="NCBI Taxonomy" id="715472"/>
    <lineage>
        <taxon>Bacteria</taxon>
        <taxon>Bacillati</taxon>
        <taxon>Actinomycetota</taxon>
        <taxon>Actinomycetes</taxon>
        <taxon>Pseudonocardiales</taxon>
        <taxon>Pseudonocardiaceae</taxon>
        <taxon>Amycolatopsis</taxon>
    </lineage>
</organism>